<evidence type="ECO:0000256" key="3">
    <source>
        <dbReference type="SAM" id="SignalP"/>
    </source>
</evidence>
<dbReference type="PROSITE" id="PS50983">
    <property type="entry name" value="FE_B12_PBP"/>
    <property type="match status" value="1"/>
</dbReference>
<keyword evidence="3" id="KW-0732">Signal</keyword>
<accession>A0A7G9FQ16</accession>
<dbReference type="AlphaFoldDB" id="A0A7G9FQ16"/>
<dbReference type="Gene3D" id="1.20.58.2180">
    <property type="match status" value="1"/>
</dbReference>
<protein>
    <submittedName>
        <fullName evidence="5">ABC transporter substrate-binding protein</fullName>
    </submittedName>
</protein>
<dbReference type="Pfam" id="PF01497">
    <property type="entry name" value="Peripla_BP_2"/>
    <property type="match status" value="1"/>
</dbReference>
<dbReference type="SUPFAM" id="SSF53807">
    <property type="entry name" value="Helical backbone' metal receptor"/>
    <property type="match status" value="1"/>
</dbReference>
<feature type="signal peptide" evidence="3">
    <location>
        <begin position="1"/>
        <end position="30"/>
    </location>
</feature>
<feature type="chain" id="PRO_5029016825" evidence="3">
    <location>
        <begin position="31"/>
        <end position="371"/>
    </location>
</feature>
<name>A0A7G9FQ16_9FIRM</name>
<evidence type="ECO:0000256" key="1">
    <source>
        <dbReference type="ARBA" id="ARBA00008814"/>
    </source>
</evidence>
<dbReference type="InterPro" id="IPR050902">
    <property type="entry name" value="ABC_Transporter_SBP"/>
</dbReference>
<evidence type="ECO:0000256" key="2">
    <source>
        <dbReference type="SAM" id="MobiDB-lite"/>
    </source>
</evidence>
<evidence type="ECO:0000259" key="4">
    <source>
        <dbReference type="PROSITE" id="PS50983"/>
    </source>
</evidence>
<dbReference type="EMBL" id="CP060632">
    <property type="protein sequence ID" value="QNM00648.1"/>
    <property type="molecule type" value="Genomic_DNA"/>
</dbReference>
<dbReference type="Proteomes" id="UP000515819">
    <property type="component" value="Chromosome"/>
</dbReference>
<feature type="compositionally biased region" description="Low complexity" evidence="2">
    <location>
        <begin position="33"/>
        <end position="61"/>
    </location>
</feature>
<proteinExistence type="inferred from homology"/>
<dbReference type="PROSITE" id="PS51257">
    <property type="entry name" value="PROKAR_LIPOPROTEIN"/>
    <property type="match status" value="1"/>
</dbReference>
<feature type="region of interest" description="Disordered" evidence="2">
    <location>
        <begin position="33"/>
        <end position="70"/>
    </location>
</feature>
<gene>
    <name evidence="5" type="ORF">H9Q76_05025</name>
</gene>
<dbReference type="PANTHER" id="PTHR30535:SF34">
    <property type="entry name" value="MOLYBDATE-BINDING PROTEIN MOLA"/>
    <property type="match status" value="1"/>
</dbReference>
<dbReference type="PANTHER" id="PTHR30535">
    <property type="entry name" value="VITAMIN B12-BINDING PROTEIN"/>
    <property type="match status" value="1"/>
</dbReference>
<feature type="domain" description="Fe/B12 periplasmic-binding" evidence="4">
    <location>
        <begin position="93"/>
        <end position="350"/>
    </location>
</feature>
<dbReference type="InterPro" id="IPR002491">
    <property type="entry name" value="ABC_transptr_periplasmic_BD"/>
</dbReference>
<dbReference type="Gene3D" id="3.40.50.1980">
    <property type="entry name" value="Nitrogenase molybdenum iron protein domain"/>
    <property type="match status" value="2"/>
</dbReference>
<dbReference type="GO" id="GO:0071281">
    <property type="term" value="P:cellular response to iron ion"/>
    <property type="evidence" value="ECO:0007669"/>
    <property type="project" value="TreeGrafter"/>
</dbReference>
<organism evidence="5 6">
    <name type="scientific">Wujia chipingensis</name>
    <dbReference type="NCBI Taxonomy" id="2763670"/>
    <lineage>
        <taxon>Bacteria</taxon>
        <taxon>Bacillati</taxon>
        <taxon>Bacillota</taxon>
        <taxon>Clostridia</taxon>
        <taxon>Lachnospirales</taxon>
        <taxon>Lachnospiraceae</taxon>
        <taxon>Wujia</taxon>
    </lineage>
</organism>
<evidence type="ECO:0000313" key="6">
    <source>
        <dbReference type="Proteomes" id="UP000515819"/>
    </source>
</evidence>
<evidence type="ECO:0000313" key="5">
    <source>
        <dbReference type="EMBL" id="QNM00648.1"/>
    </source>
</evidence>
<dbReference type="KEGG" id="wcp:H9Q76_05025"/>
<dbReference type="RefSeq" id="WP_249321776.1">
    <property type="nucleotide sequence ID" value="NZ_CP060632.1"/>
</dbReference>
<sequence length="371" mass="39752">MKQRFKKHVALILIGLMLLSLIGCSKPASTETTTTTETAVTEAPAASISDAATTADSTPADASEEGSDAQTVYPVTVTDQTGREVTIEKEPESIVSGYYISTSLLLALGLKDKVTGIEAKAGKRPIYKLAAPEFLELPNVGTAKEFDLETCASLSPELVILPMKLKDAAQSLSELDIPVLLVNPESEDQLEQMIELVSTATNTKENADALLSYIDEKKEMLEKDLSGVDAKSVYLAGNSSLLSTAGPAMYQSGLIELAGGKNAASEITDTYWAEISYEQLLAWDPSYIILASDAEYTPEDVLNDENLKECTAVKNGNVYAIPGDIEALDSPVPGGILASIWLAGILHPDQVSADMYTEEKAAFYETFYGIK</sequence>
<keyword evidence="6" id="KW-1185">Reference proteome</keyword>
<reference evidence="5 6" key="1">
    <citation type="submission" date="2020-08" db="EMBL/GenBank/DDBJ databases">
        <authorList>
            <person name="Liu C."/>
            <person name="Sun Q."/>
        </authorList>
    </citation>
    <scope>NUCLEOTIDE SEQUENCE [LARGE SCALE GENOMIC DNA]</scope>
    <source>
        <strain evidence="5 6">NSJ-4</strain>
    </source>
</reference>
<comment type="similarity">
    <text evidence="1">Belongs to the bacterial solute-binding protein 8 family.</text>
</comment>